<feature type="domain" description="Protein kinase" evidence="3">
    <location>
        <begin position="35"/>
        <end position="309"/>
    </location>
</feature>
<proteinExistence type="predicted"/>
<dbReference type="Pfam" id="PF03109">
    <property type="entry name" value="ABC1"/>
    <property type="match status" value="1"/>
</dbReference>
<evidence type="ECO:0000256" key="1">
    <source>
        <dbReference type="SAM" id="Coils"/>
    </source>
</evidence>
<dbReference type="InterPro" id="IPR011009">
    <property type="entry name" value="Kinase-like_dom_sf"/>
</dbReference>
<reference evidence="4 5" key="1">
    <citation type="journal article" date="2019" name="Int. J. Syst. Evol. Microbiol.">
        <title>The Global Catalogue of Microorganisms (GCM) 10K type strain sequencing project: providing services to taxonomists for standard genome sequencing and annotation.</title>
        <authorList>
            <consortium name="The Broad Institute Genomics Platform"/>
            <consortium name="The Broad Institute Genome Sequencing Center for Infectious Disease"/>
            <person name="Wu L."/>
            <person name="Ma J."/>
        </authorList>
    </citation>
    <scope>NUCLEOTIDE SEQUENCE [LARGE SCALE GENOMIC DNA]</scope>
    <source>
        <strain evidence="4 5">JCM 4565</strain>
    </source>
</reference>
<evidence type="ECO:0000256" key="2">
    <source>
        <dbReference type="SAM" id="Phobius"/>
    </source>
</evidence>
<protein>
    <recommendedName>
        <fullName evidence="3">Protein kinase domain-containing protein</fullName>
    </recommendedName>
</protein>
<name>A0ABN0Y0I5_9ACTN</name>
<keyword evidence="2" id="KW-0472">Membrane</keyword>
<dbReference type="SUPFAM" id="SSF56112">
    <property type="entry name" value="Protein kinase-like (PK-like)"/>
    <property type="match status" value="1"/>
</dbReference>
<dbReference type="Gene3D" id="1.10.510.10">
    <property type="entry name" value="Transferase(Phosphotransferase) domain 1"/>
    <property type="match status" value="1"/>
</dbReference>
<feature type="transmembrane region" description="Helical" evidence="2">
    <location>
        <begin position="353"/>
        <end position="371"/>
    </location>
</feature>
<gene>
    <name evidence="4" type="ORF">GCM10010319_67050</name>
</gene>
<comment type="caution">
    <text evidence="4">The sequence shown here is derived from an EMBL/GenBank/DDBJ whole genome shotgun (WGS) entry which is preliminary data.</text>
</comment>
<keyword evidence="2" id="KW-0812">Transmembrane</keyword>
<feature type="coiled-coil region" evidence="1">
    <location>
        <begin position="619"/>
        <end position="646"/>
    </location>
</feature>
<evidence type="ECO:0000259" key="3">
    <source>
        <dbReference type="PROSITE" id="PS50011"/>
    </source>
</evidence>
<dbReference type="InterPro" id="IPR000719">
    <property type="entry name" value="Prot_kinase_dom"/>
</dbReference>
<keyword evidence="2" id="KW-1133">Transmembrane helix</keyword>
<sequence length="712" mass="77313">MRTFPTGGEYANALQNPALCFRHPELAGSVPDLTRLGLPRANSGNFASVFPVTSAAGRRFALKCFTREVGDQETRYREISKKLAKIDAAKLSQPWKMGFDYLPDGILVGAERFPLLKMEWVDGISLSAWLDNNHADRSAVADLATRFAGLTADLATAGIAHGDLQHGNLLVSDDGSFRLVDYDGMYVPALRGLQGTENGHRNYQSPRRAADDFGPAMDRFSAWVIYLSLVALAAEPGLWGQLHEEGGEYLLLSEDDFKSPDNSSRLPVLLHHADSVVRDLATRFRSLAAQPLSVLPDLEISAKPAHIPVQPPQPKAPASALPQWMEGHIVDVGGKSTLAPANGFRGRTPMDSAAALLPVLSVLVPVLLFFAEALTSATFLLAFVSALAVSGAFARYAHRARPESRGAAEELRALKELESAATGLSKARADIDRERIGLDRAEVSRAAALKAKQQKITQKLQKKHAGIESDRSREERKLTQQLAGLSSRHHQELSRTLDVLQRQHIQQHLTKCGIAYAKLHQFGPKTVADLAAHGIRTAADFTGTRLVATSSTYGSTTAHIVLASGREVNVKGIGAQKAATLEAWRHDCEAHARRNAPVLSPQERSRIANNYAVLETGLKQELKDLATAAQRRRDEATQETAKARSDLLAADRRAQDAARRQKAVLDQRWSDAAHTVAVGQSALAAARQSAVAQLEAVSGKRYVRFLYLGDGS</sequence>
<feature type="transmembrane region" description="Helical" evidence="2">
    <location>
        <begin position="377"/>
        <end position="397"/>
    </location>
</feature>
<evidence type="ECO:0000313" key="4">
    <source>
        <dbReference type="EMBL" id="GAA0379087.1"/>
    </source>
</evidence>
<keyword evidence="5" id="KW-1185">Reference proteome</keyword>
<keyword evidence="1" id="KW-0175">Coiled coil</keyword>
<dbReference type="PROSITE" id="PS50011">
    <property type="entry name" value="PROTEIN_KINASE_DOM"/>
    <property type="match status" value="1"/>
</dbReference>
<dbReference type="InterPro" id="IPR004147">
    <property type="entry name" value="ABC1_dom"/>
</dbReference>
<accession>A0ABN0Y0I5</accession>
<evidence type="ECO:0000313" key="5">
    <source>
        <dbReference type="Proteomes" id="UP001500063"/>
    </source>
</evidence>
<dbReference type="EMBL" id="BAAABW010000039">
    <property type="protein sequence ID" value="GAA0379087.1"/>
    <property type="molecule type" value="Genomic_DNA"/>
</dbReference>
<dbReference type="Proteomes" id="UP001500063">
    <property type="component" value="Unassembled WGS sequence"/>
</dbReference>
<dbReference type="RefSeq" id="WP_344123932.1">
    <property type="nucleotide sequence ID" value="NZ_BAAABW010000039.1"/>
</dbReference>
<organism evidence="4 5">
    <name type="scientific">Streptomyces blastmyceticus</name>
    <dbReference type="NCBI Taxonomy" id="68180"/>
    <lineage>
        <taxon>Bacteria</taxon>
        <taxon>Bacillati</taxon>
        <taxon>Actinomycetota</taxon>
        <taxon>Actinomycetes</taxon>
        <taxon>Kitasatosporales</taxon>
        <taxon>Streptomycetaceae</taxon>
        <taxon>Streptomyces</taxon>
    </lineage>
</organism>